<reference evidence="1" key="1">
    <citation type="submission" date="2015-04" db="UniProtKB">
        <authorList>
            <consortium name="EnsemblPlants"/>
        </authorList>
    </citation>
    <scope>IDENTIFICATION</scope>
</reference>
<reference evidence="1" key="2">
    <citation type="submission" date="2018-05" db="EMBL/GenBank/DDBJ databases">
        <title>OmerRS3 (Oryza meridionalis Reference Sequence Version 3).</title>
        <authorList>
            <person name="Zhang J."/>
            <person name="Kudrna D."/>
            <person name="Lee S."/>
            <person name="Talag J."/>
            <person name="Welchert J."/>
            <person name="Wing R.A."/>
        </authorList>
    </citation>
    <scope>NUCLEOTIDE SEQUENCE [LARGE SCALE GENOMIC DNA]</scope>
    <source>
        <strain evidence="1">cv. OR44</strain>
    </source>
</reference>
<accession>A0A0E0C9S4</accession>
<sequence length="99" mass="10873">MATPLFPLVPEKRKRRWQPLGETGVVQVEMRQRPCRSPPPGALAMWEGQPAAGAENEVANQLFLPPPPLGVDEKQVVAIVVSRPASLSYSTIDVQIYVL</sequence>
<dbReference type="AlphaFoldDB" id="A0A0E0C9S4"/>
<organism evidence="1">
    <name type="scientific">Oryza meridionalis</name>
    <dbReference type="NCBI Taxonomy" id="40149"/>
    <lineage>
        <taxon>Eukaryota</taxon>
        <taxon>Viridiplantae</taxon>
        <taxon>Streptophyta</taxon>
        <taxon>Embryophyta</taxon>
        <taxon>Tracheophyta</taxon>
        <taxon>Spermatophyta</taxon>
        <taxon>Magnoliopsida</taxon>
        <taxon>Liliopsida</taxon>
        <taxon>Poales</taxon>
        <taxon>Poaceae</taxon>
        <taxon>BOP clade</taxon>
        <taxon>Oryzoideae</taxon>
        <taxon>Oryzeae</taxon>
        <taxon>Oryzinae</taxon>
        <taxon>Oryza</taxon>
    </lineage>
</organism>
<evidence type="ECO:0000313" key="1">
    <source>
        <dbReference type="EnsemblPlants" id="OMERI01G33020.1"/>
    </source>
</evidence>
<evidence type="ECO:0000313" key="2">
    <source>
        <dbReference type="Proteomes" id="UP000008021"/>
    </source>
</evidence>
<dbReference type="Gramene" id="OMERI01G33020.1">
    <property type="protein sequence ID" value="OMERI01G33020.1"/>
    <property type="gene ID" value="OMERI01G33020"/>
</dbReference>
<keyword evidence="2" id="KW-1185">Reference proteome</keyword>
<dbReference type="HOGENOM" id="CLU_2324258_0_0_1"/>
<dbReference type="Proteomes" id="UP000008021">
    <property type="component" value="Chromosome 1"/>
</dbReference>
<proteinExistence type="predicted"/>
<protein>
    <submittedName>
        <fullName evidence="1">Uncharacterized protein</fullName>
    </submittedName>
</protein>
<dbReference type="EnsemblPlants" id="OMERI01G33020.1">
    <property type="protein sequence ID" value="OMERI01G33020.1"/>
    <property type="gene ID" value="OMERI01G33020"/>
</dbReference>
<name>A0A0E0C9S4_9ORYZ</name>